<reference evidence="9" key="1">
    <citation type="submission" date="2020-07" db="EMBL/GenBank/DDBJ databases">
        <authorList>
            <person name="Camacho E."/>
        </authorList>
    </citation>
    <scope>NUCLEOTIDE SEQUENCE</scope>
    <source>
        <strain evidence="9">MPO218</strain>
    </source>
</reference>
<dbReference type="Pfam" id="PF00355">
    <property type="entry name" value="Rieske"/>
    <property type="match status" value="1"/>
</dbReference>
<dbReference type="PANTHER" id="PTHR43756">
    <property type="entry name" value="CHOLINE MONOOXYGENASE, CHLOROPLASTIC"/>
    <property type="match status" value="1"/>
</dbReference>
<keyword evidence="5" id="KW-0408">Iron</keyword>
<dbReference type="SUPFAM" id="SSF55961">
    <property type="entry name" value="Bet v1-like"/>
    <property type="match status" value="1"/>
</dbReference>
<dbReference type="SUPFAM" id="SSF50022">
    <property type="entry name" value="ISP domain"/>
    <property type="match status" value="1"/>
</dbReference>
<dbReference type="GO" id="GO:0051537">
    <property type="term" value="F:2 iron, 2 sulfur cluster binding"/>
    <property type="evidence" value="ECO:0007669"/>
    <property type="project" value="UniProtKB-KW"/>
</dbReference>
<dbReference type="CDD" id="cd03469">
    <property type="entry name" value="Rieske_RO_Alpha_N"/>
    <property type="match status" value="1"/>
</dbReference>
<keyword evidence="4" id="KW-0560">Oxidoreductase</keyword>
<accession>A0A975HCB7</accession>
<dbReference type="InterPro" id="IPR015881">
    <property type="entry name" value="ARHD_Rieske_2Fe_2S"/>
</dbReference>
<dbReference type="RefSeq" id="WP_208631916.1">
    <property type="nucleotide sequence ID" value="NZ_CP059319.1"/>
</dbReference>
<evidence type="ECO:0000256" key="7">
    <source>
        <dbReference type="ARBA" id="ARBA00023027"/>
    </source>
</evidence>
<dbReference type="Proteomes" id="UP000664914">
    <property type="component" value="Chromosome"/>
</dbReference>
<keyword evidence="6" id="KW-0411">Iron-sulfur</keyword>
<proteinExistence type="predicted"/>
<feature type="domain" description="Rieske" evidence="8">
    <location>
        <begin position="55"/>
        <end position="160"/>
    </location>
</feature>
<evidence type="ECO:0000256" key="1">
    <source>
        <dbReference type="ARBA" id="ARBA00001962"/>
    </source>
</evidence>
<keyword evidence="9" id="KW-0223">Dioxygenase</keyword>
<evidence type="ECO:0000256" key="3">
    <source>
        <dbReference type="ARBA" id="ARBA00022723"/>
    </source>
</evidence>
<name>A0A975HCB7_9SPHN</name>
<dbReference type="AlphaFoldDB" id="A0A975HCB7"/>
<dbReference type="PROSITE" id="PS00570">
    <property type="entry name" value="RING_HYDROXYL_ALPHA"/>
    <property type="match status" value="1"/>
</dbReference>
<evidence type="ECO:0000313" key="9">
    <source>
        <dbReference type="EMBL" id="QTH20068.1"/>
    </source>
</evidence>
<evidence type="ECO:0000313" key="10">
    <source>
        <dbReference type="Proteomes" id="UP000664914"/>
    </source>
</evidence>
<reference evidence="9" key="2">
    <citation type="submission" date="2021-04" db="EMBL/GenBank/DDBJ databases">
        <title>Isolation and genomic analysis of the ibuprofen-degrading bacterium Sphingomonas strain MPO218.</title>
        <authorList>
            <person name="Aulestia M."/>
            <person name="Flores A."/>
            <person name="Mangas E.L."/>
            <person name="Perez-Pulido A.J."/>
            <person name="Santero E."/>
            <person name="Camacho E.M."/>
        </authorList>
    </citation>
    <scope>NUCLEOTIDE SEQUENCE</scope>
    <source>
        <strain evidence="9">MPO218</strain>
    </source>
</reference>
<keyword evidence="2" id="KW-0001">2Fe-2S</keyword>
<sequence>MELTLQRKLYEEIVDYLNRNGTSLAATAQPHSGATYFDPAYMAREKALMATLPVIVGHGSSIPEPYQYIAHDDTGVPVIVVRQPDGRLKAFLNICRHRAARLCPSGQGQAKLFACPYHGWTYRSDGRLHALLKEGFPDIDDAQSHLVELPVEERHGLIWLITTPGLDIDVAAFLGDLDVELASFPMRDFQLERAEVLEYDINWKFVLDGFLEVYHIPKLHSNTIAPYFFGRHSPFQPMGRHGRLLGVRKVFDDIKDEPFDSDRFLRSVAINYQVFPNSFFIWQGDHFEIWTPYPTDVPGRCKVRIQSLCTPDMIGGEWTRRWDRNWKILIDTVKAEDWAMSQEVQADLPHLPDHQVLFGRNEPALQHFHTELDRALAPA</sequence>
<dbReference type="InterPro" id="IPR015879">
    <property type="entry name" value="Ring_hydroxy_dOase_asu_C_dom"/>
</dbReference>
<evidence type="ECO:0000256" key="2">
    <source>
        <dbReference type="ARBA" id="ARBA00022714"/>
    </source>
</evidence>
<protein>
    <submittedName>
        <fullName evidence="9">Aromatic ring-hydroxylating dioxygenase subunit alpha</fullName>
    </submittedName>
</protein>
<organism evidence="9 10">
    <name type="scientific">Rhizorhabdus wittichii</name>
    <dbReference type="NCBI Taxonomy" id="160791"/>
    <lineage>
        <taxon>Bacteria</taxon>
        <taxon>Pseudomonadati</taxon>
        <taxon>Pseudomonadota</taxon>
        <taxon>Alphaproteobacteria</taxon>
        <taxon>Sphingomonadales</taxon>
        <taxon>Sphingomonadaceae</taxon>
        <taxon>Rhizorhabdus</taxon>
    </lineage>
</organism>
<evidence type="ECO:0000256" key="4">
    <source>
        <dbReference type="ARBA" id="ARBA00023002"/>
    </source>
</evidence>
<dbReference type="Pfam" id="PF00848">
    <property type="entry name" value="Ring_hydroxyl_A"/>
    <property type="match status" value="1"/>
</dbReference>
<keyword evidence="7" id="KW-0520">NAD</keyword>
<dbReference type="Gene3D" id="2.102.10.10">
    <property type="entry name" value="Rieske [2Fe-2S] iron-sulphur domain"/>
    <property type="match status" value="1"/>
</dbReference>
<keyword evidence="3" id="KW-0479">Metal-binding</keyword>
<dbReference type="GO" id="GO:0051213">
    <property type="term" value="F:dioxygenase activity"/>
    <property type="evidence" value="ECO:0007669"/>
    <property type="project" value="UniProtKB-KW"/>
</dbReference>
<dbReference type="PANTHER" id="PTHR43756:SF5">
    <property type="entry name" value="CHOLINE MONOOXYGENASE, CHLOROPLASTIC"/>
    <property type="match status" value="1"/>
</dbReference>
<evidence type="ECO:0000256" key="5">
    <source>
        <dbReference type="ARBA" id="ARBA00023004"/>
    </source>
</evidence>
<evidence type="ECO:0000259" key="8">
    <source>
        <dbReference type="PROSITE" id="PS51296"/>
    </source>
</evidence>
<evidence type="ECO:0000256" key="6">
    <source>
        <dbReference type="ARBA" id="ARBA00023014"/>
    </source>
</evidence>
<dbReference type="Gene3D" id="3.90.380.10">
    <property type="entry name" value="Naphthalene 1,2-dioxygenase Alpha Subunit, Chain A, domain 1"/>
    <property type="match status" value="1"/>
</dbReference>
<dbReference type="InterPro" id="IPR036922">
    <property type="entry name" value="Rieske_2Fe-2S_sf"/>
</dbReference>
<comment type="cofactor">
    <cofactor evidence="1">
        <name>Fe cation</name>
        <dbReference type="ChEBI" id="CHEBI:24875"/>
    </cofactor>
</comment>
<dbReference type="EMBL" id="CP059319">
    <property type="protein sequence ID" value="QTH20068.1"/>
    <property type="molecule type" value="Genomic_DNA"/>
</dbReference>
<dbReference type="PROSITE" id="PS51296">
    <property type="entry name" value="RIESKE"/>
    <property type="match status" value="1"/>
</dbReference>
<dbReference type="InterPro" id="IPR017941">
    <property type="entry name" value="Rieske_2Fe-2S"/>
</dbReference>
<dbReference type="GO" id="GO:0005506">
    <property type="term" value="F:iron ion binding"/>
    <property type="evidence" value="ECO:0007669"/>
    <property type="project" value="InterPro"/>
</dbReference>
<dbReference type="PRINTS" id="PR00090">
    <property type="entry name" value="RNGDIOXGNASE"/>
</dbReference>
<gene>
    <name evidence="9" type="ORF">HRJ34_17105</name>
</gene>
<dbReference type="InterPro" id="IPR001663">
    <property type="entry name" value="Rng_hydr_dOase-A"/>
</dbReference>